<dbReference type="OrthoDB" id="10069657at2759"/>
<dbReference type="FunFam" id="1.10.287.3980:FF:000001">
    <property type="entry name" value="Mitochondrial ribosomal protein L34"/>
    <property type="match status" value="1"/>
</dbReference>
<dbReference type="InterPro" id="IPR000271">
    <property type="entry name" value="Ribosomal_bL34"/>
</dbReference>
<evidence type="ECO:0000256" key="4">
    <source>
        <dbReference type="ARBA" id="ARBA00035274"/>
    </source>
</evidence>
<keyword evidence="7" id="KW-1185">Reference proteome</keyword>
<dbReference type="Pfam" id="PF00468">
    <property type="entry name" value="Ribosomal_L34"/>
    <property type="match status" value="1"/>
</dbReference>
<dbReference type="GO" id="GO:0006412">
    <property type="term" value="P:translation"/>
    <property type="evidence" value="ECO:0007669"/>
    <property type="project" value="InterPro"/>
</dbReference>
<protein>
    <recommendedName>
        <fullName evidence="4">Large ribosomal subunit protein bL34m</fullName>
    </recommendedName>
    <alternativeName>
        <fullName evidence="5">39S ribosomal protein L34, mitochondrial</fullName>
    </alternativeName>
</protein>
<dbReference type="EnsemblMetazoa" id="XM_038222208.1">
    <property type="protein sequence ID" value="XP_038078136.1"/>
    <property type="gene ID" value="LOC119745677"/>
</dbReference>
<evidence type="ECO:0000313" key="7">
    <source>
        <dbReference type="Proteomes" id="UP000887568"/>
    </source>
</evidence>
<dbReference type="OMA" id="ASHWWLA"/>
<dbReference type="EnsemblMetazoa" id="XM_038222210.1">
    <property type="protein sequence ID" value="XP_038078138.1"/>
    <property type="gene ID" value="LOC119745677"/>
</dbReference>
<accession>A0A914BPD2</accession>
<evidence type="ECO:0000256" key="3">
    <source>
        <dbReference type="ARBA" id="ARBA00023274"/>
    </source>
</evidence>
<evidence type="ECO:0000256" key="5">
    <source>
        <dbReference type="ARBA" id="ARBA00035434"/>
    </source>
</evidence>
<dbReference type="NCBIfam" id="TIGR01030">
    <property type="entry name" value="rpmH_bact"/>
    <property type="match status" value="1"/>
</dbReference>
<dbReference type="RefSeq" id="XP_038078138.1">
    <property type="nucleotide sequence ID" value="XM_038222210.1"/>
</dbReference>
<sequence length="141" mass="15722">MAATFLAATRIAIGRLFRPATAGGAGGIDNGIRKFNSAFMCLRTAKLPTLTTHRTLTTGPCNTTAPHWWLAAGNQTPRQQLLQHHPTPSLVPCCFKARGNTYQPSNVKRKRKHGFHQRMSSKSGIQLIWRRLLKGRRLLTH</sequence>
<evidence type="ECO:0000256" key="1">
    <source>
        <dbReference type="ARBA" id="ARBA00010111"/>
    </source>
</evidence>
<dbReference type="RefSeq" id="XP_038078136.1">
    <property type="nucleotide sequence ID" value="XM_038222208.1"/>
</dbReference>
<keyword evidence="3" id="KW-0687">Ribonucleoprotein</keyword>
<dbReference type="GO" id="GO:0003735">
    <property type="term" value="F:structural constituent of ribosome"/>
    <property type="evidence" value="ECO:0007669"/>
    <property type="project" value="InterPro"/>
</dbReference>
<name>A0A914BPD2_PATMI</name>
<evidence type="ECO:0000313" key="6">
    <source>
        <dbReference type="EnsemblMetazoa" id="XP_038078138.1"/>
    </source>
</evidence>
<evidence type="ECO:0000256" key="2">
    <source>
        <dbReference type="ARBA" id="ARBA00022980"/>
    </source>
</evidence>
<keyword evidence="2" id="KW-0689">Ribosomal protein</keyword>
<proteinExistence type="inferred from homology"/>
<dbReference type="AlphaFoldDB" id="A0A914BPD2"/>
<dbReference type="Gene3D" id="1.10.287.3980">
    <property type="match status" value="1"/>
</dbReference>
<dbReference type="RefSeq" id="XP_038078137.1">
    <property type="nucleotide sequence ID" value="XM_038222209.1"/>
</dbReference>
<organism evidence="6 7">
    <name type="scientific">Patiria miniata</name>
    <name type="common">Bat star</name>
    <name type="synonym">Asterina miniata</name>
    <dbReference type="NCBI Taxonomy" id="46514"/>
    <lineage>
        <taxon>Eukaryota</taxon>
        <taxon>Metazoa</taxon>
        <taxon>Echinodermata</taxon>
        <taxon>Eleutherozoa</taxon>
        <taxon>Asterozoa</taxon>
        <taxon>Asteroidea</taxon>
        <taxon>Valvatacea</taxon>
        <taxon>Valvatida</taxon>
        <taxon>Asterinidae</taxon>
        <taxon>Patiria</taxon>
    </lineage>
</organism>
<comment type="similarity">
    <text evidence="1">Belongs to the bacterial ribosomal protein bL34 family.</text>
</comment>
<dbReference type="GO" id="GO:0005762">
    <property type="term" value="C:mitochondrial large ribosomal subunit"/>
    <property type="evidence" value="ECO:0007669"/>
    <property type="project" value="TreeGrafter"/>
</dbReference>
<dbReference type="Proteomes" id="UP000887568">
    <property type="component" value="Unplaced"/>
</dbReference>
<reference evidence="6" key="1">
    <citation type="submission" date="2022-11" db="UniProtKB">
        <authorList>
            <consortium name="EnsemblMetazoa"/>
        </authorList>
    </citation>
    <scope>IDENTIFICATION</scope>
</reference>
<dbReference type="RefSeq" id="XP_038078135.1">
    <property type="nucleotide sequence ID" value="XM_038222207.1"/>
</dbReference>
<dbReference type="EnsemblMetazoa" id="XM_038222209.1">
    <property type="protein sequence ID" value="XP_038078137.1"/>
    <property type="gene ID" value="LOC119745677"/>
</dbReference>
<dbReference type="PANTHER" id="PTHR14503:SF4">
    <property type="entry name" value="LARGE RIBOSOMAL SUBUNIT PROTEIN BL34M"/>
    <property type="match status" value="1"/>
</dbReference>
<dbReference type="PANTHER" id="PTHR14503">
    <property type="entry name" value="MITOCHONDRIAL RIBOSOMAL PROTEIN 34 FAMILY MEMBER"/>
    <property type="match status" value="1"/>
</dbReference>
<dbReference type="EnsemblMetazoa" id="XM_038222207.1">
    <property type="protein sequence ID" value="XP_038078135.1"/>
    <property type="gene ID" value="LOC119745677"/>
</dbReference>
<dbReference type="GeneID" id="119745677"/>